<feature type="compositionally biased region" description="Polar residues" evidence="1">
    <location>
        <begin position="99"/>
        <end position="116"/>
    </location>
</feature>
<sequence>MSDPLSIAASVGGLAVIALNVVKGIKEIIEDVKTAKPQLQSLLQSVTVLHGLLKGLSLVMDPAKEAGLDDKGPSEAIILCSATLDNIKQLLKKFGSNVDTPTANPGTFSANMTDPSNLRLGRK</sequence>
<dbReference type="GeneID" id="54300119"/>
<keyword evidence="4" id="KW-1185">Reference proteome</keyword>
<organism evidence="3 4">
    <name type="scientific">Aplosporella prunicola CBS 121167</name>
    <dbReference type="NCBI Taxonomy" id="1176127"/>
    <lineage>
        <taxon>Eukaryota</taxon>
        <taxon>Fungi</taxon>
        <taxon>Dikarya</taxon>
        <taxon>Ascomycota</taxon>
        <taxon>Pezizomycotina</taxon>
        <taxon>Dothideomycetes</taxon>
        <taxon>Dothideomycetes incertae sedis</taxon>
        <taxon>Botryosphaeriales</taxon>
        <taxon>Aplosporellaceae</taxon>
        <taxon>Aplosporella</taxon>
    </lineage>
</organism>
<evidence type="ECO:0000313" key="3">
    <source>
        <dbReference type="EMBL" id="KAF2136585.1"/>
    </source>
</evidence>
<proteinExistence type="predicted"/>
<feature type="domain" description="Azaphilone pigments biosynthesis cluster protein L N-terminal" evidence="2">
    <location>
        <begin position="2"/>
        <end position="97"/>
    </location>
</feature>
<dbReference type="Proteomes" id="UP000799438">
    <property type="component" value="Unassembled WGS sequence"/>
</dbReference>
<gene>
    <name evidence="3" type="ORF">K452DRAFT_302660</name>
</gene>
<name>A0A6A6B038_9PEZI</name>
<dbReference type="Pfam" id="PF17111">
    <property type="entry name" value="PigL_N"/>
    <property type="match status" value="1"/>
</dbReference>
<evidence type="ECO:0000256" key="1">
    <source>
        <dbReference type="SAM" id="MobiDB-lite"/>
    </source>
</evidence>
<feature type="region of interest" description="Disordered" evidence="1">
    <location>
        <begin position="99"/>
        <end position="123"/>
    </location>
</feature>
<accession>A0A6A6B038</accession>
<evidence type="ECO:0000313" key="4">
    <source>
        <dbReference type="Proteomes" id="UP000799438"/>
    </source>
</evidence>
<dbReference type="AlphaFoldDB" id="A0A6A6B038"/>
<dbReference type="InterPro" id="IPR031348">
    <property type="entry name" value="PigL_N"/>
</dbReference>
<reference evidence="3" key="1">
    <citation type="journal article" date="2020" name="Stud. Mycol.">
        <title>101 Dothideomycetes genomes: a test case for predicting lifestyles and emergence of pathogens.</title>
        <authorList>
            <person name="Haridas S."/>
            <person name="Albert R."/>
            <person name="Binder M."/>
            <person name="Bloem J."/>
            <person name="Labutti K."/>
            <person name="Salamov A."/>
            <person name="Andreopoulos B."/>
            <person name="Baker S."/>
            <person name="Barry K."/>
            <person name="Bills G."/>
            <person name="Bluhm B."/>
            <person name="Cannon C."/>
            <person name="Castanera R."/>
            <person name="Culley D."/>
            <person name="Daum C."/>
            <person name="Ezra D."/>
            <person name="Gonzalez J."/>
            <person name="Henrissat B."/>
            <person name="Kuo A."/>
            <person name="Liang C."/>
            <person name="Lipzen A."/>
            <person name="Lutzoni F."/>
            <person name="Magnuson J."/>
            <person name="Mondo S."/>
            <person name="Nolan M."/>
            <person name="Ohm R."/>
            <person name="Pangilinan J."/>
            <person name="Park H.-J."/>
            <person name="Ramirez L."/>
            <person name="Alfaro M."/>
            <person name="Sun H."/>
            <person name="Tritt A."/>
            <person name="Yoshinaga Y."/>
            <person name="Zwiers L.-H."/>
            <person name="Turgeon B."/>
            <person name="Goodwin S."/>
            <person name="Spatafora J."/>
            <person name="Crous P."/>
            <person name="Grigoriev I."/>
        </authorList>
    </citation>
    <scope>NUCLEOTIDE SEQUENCE</scope>
    <source>
        <strain evidence="3">CBS 121167</strain>
    </source>
</reference>
<dbReference type="RefSeq" id="XP_033392303.1">
    <property type="nucleotide sequence ID" value="XM_033542622.1"/>
</dbReference>
<protein>
    <recommendedName>
        <fullName evidence="2">Azaphilone pigments biosynthesis cluster protein L N-terminal domain-containing protein</fullName>
    </recommendedName>
</protein>
<evidence type="ECO:0000259" key="2">
    <source>
        <dbReference type="Pfam" id="PF17111"/>
    </source>
</evidence>
<dbReference type="EMBL" id="ML995517">
    <property type="protein sequence ID" value="KAF2136585.1"/>
    <property type="molecule type" value="Genomic_DNA"/>
</dbReference>